<organism evidence="2 3">
    <name type="scientific">OM182 bacterium</name>
    <dbReference type="NCBI Taxonomy" id="2510334"/>
    <lineage>
        <taxon>Bacteria</taxon>
        <taxon>Pseudomonadati</taxon>
        <taxon>Pseudomonadota</taxon>
        <taxon>Gammaproteobacteria</taxon>
        <taxon>OMG group</taxon>
        <taxon>OM182 clade</taxon>
    </lineage>
</organism>
<dbReference type="EMBL" id="SHAG01000002">
    <property type="protein sequence ID" value="RZO77542.1"/>
    <property type="molecule type" value="Genomic_DNA"/>
</dbReference>
<feature type="transmembrane region" description="Helical" evidence="1">
    <location>
        <begin position="75"/>
        <end position="95"/>
    </location>
</feature>
<protein>
    <submittedName>
        <fullName evidence="2">DUF1499 domain-containing protein</fullName>
    </submittedName>
</protein>
<evidence type="ECO:0000313" key="3">
    <source>
        <dbReference type="Proteomes" id="UP000316199"/>
    </source>
</evidence>
<keyword evidence="1" id="KW-1133">Transmembrane helix</keyword>
<comment type="caution">
    <text evidence="2">The sequence shown here is derived from an EMBL/GenBank/DDBJ whole genome shotgun (WGS) entry which is preliminary data.</text>
</comment>
<proteinExistence type="predicted"/>
<accession>A0A520S4Y3</accession>
<name>A0A520S4Y3_9GAMM</name>
<feature type="transmembrane region" description="Helical" evidence="1">
    <location>
        <begin position="36"/>
        <end position="63"/>
    </location>
</feature>
<gene>
    <name evidence="2" type="ORF">EVA68_01460</name>
</gene>
<dbReference type="Pfam" id="PF07386">
    <property type="entry name" value="DUF1499"/>
    <property type="match status" value="1"/>
</dbReference>
<dbReference type="InterPro" id="IPR010865">
    <property type="entry name" value="DUF1499"/>
</dbReference>
<reference evidence="2 3" key="1">
    <citation type="submission" date="2019-02" db="EMBL/GenBank/DDBJ databases">
        <title>Prokaryotic population dynamics and viral predation in marine succession experiment using metagenomics: the confinement effect.</title>
        <authorList>
            <person name="Haro-Moreno J.M."/>
            <person name="Rodriguez-Valera F."/>
            <person name="Lopez-Perez M."/>
        </authorList>
    </citation>
    <scope>NUCLEOTIDE SEQUENCE [LARGE SCALE GENOMIC DNA]</scope>
    <source>
        <strain evidence="2">MED-G157</strain>
    </source>
</reference>
<keyword evidence="1" id="KW-0812">Transmembrane</keyword>
<dbReference type="Proteomes" id="UP000316199">
    <property type="component" value="Unassembled WGS sequence"/>
</dbReference>
<dbReference type="AlphaFoldDB" id="A0A520S4Y3"/>
<evidence type="ECO:0000313" key="2">
    <source>
        <dbReference type="EMBL" id="RZO77542.1"/>
    </source>
</evidence>
<keyword evidence="1" id="KW-0472">Membrane</keyword>
<evidence type="ECO:0000256" key="1">
    <source>
        <dbReference type="SAM" id="Phobius"/>
    </source>
</evidence>
<sequence>MKESKISSRTLLAAAGTFVFVLVSSPLSYKFGFLSLIPSIIGLMVGLVGSILVSFSSMMMLFIAIKHDLYLDTKLLLLSLIISLLPLIFISPQVVKGYTSPPIHDVSTDTIDPPIFNTLSSRQTDADNDFSQGTYAVSEEERVEMQHKAYPDLKTLISFLDFESALSRSDMLLRRHGLEIIAVDEDKGIIEATDTTFWFGFKDDVVVRLSQHGIGTKVDIRSASRIGIRDFGKNASRIERFLSDF</sequence>